<dbReference type="EMBL" id="PRKW01000002">
    <property type="protein sequence ID" value="PPB50088.1"/>
    <property type="molecule type" value="Genomic_DNA"/>
</dbReference>
<evidence type="ECO:0000256" key="2">
    <source>
        <dbReference type="ARBA" id="ARBA00023315"/>
    </source>
</evidence>
<feature type="chain" id="PRO_5015596748" evidence="4">
    <location>
        <begin position="27"/>
        <end position="246"/>
    </location>
</feature>
<dbReference type="CDD" id="cd07989">
    <property type="entry name" value="LPLAT_AGPAT-like"/>
    <property type="match status" value="1"/>
</dbReference>
<keyword evidence="2 6" id="KW-0012">Acyltransferase</keyword>
<comment type="caution">
    <text evidence="6">The sequence shown here is derived from an EMBL/GenBank/DDBJ whole genome shotgun (WGS) entry which is preliminary data.</text>
</comment>
<protein>
    <submittedName>
        <fullName evidence="6">1-acyl-sn-glycerol-3-phosphate acyltransferase</fullName>
    </submittedName>
</protein>
<dbReference type="GO" id="GO:0003841">
    <property type="term" value="F:1-acylglycerol-3-phosphate O-acyltransferase activity"/>
    <property type="evidence" value="ECO:0007669"/>
    <property type="project" value="TreeGrafter"/>
</dbReference>
<keyword evidence="4" id="KW-0732">Signal</keyword>
<sequence>MNVSSVLRRGLATLISAFAGARVATAAGDSEPELPEQAIYYANHSSHLDFLTIWAALPGELRRRTRPVAAKDYWGSGVRRVFADQIFNAYLVDRHGSSGTRQRTSDSGVSPKGQVEGMAEVLTAGDSLIIFPEGTRGDGETIARFHGGLYKLAQLHPEVPVVPVTLANLGRILPKGEVIPVPHLSTVIFCEPLYLAPDEERQAFLARARQVLVDCLAEHQGPQPTDASEADERVSPPRSQARQDDL</sequence>
<dbReference type="Pfam" id="PF01553">
    <property type="entry name" value="Acyltransferase"/>
    <property type="match status" value="1"/>
</dbReference>
<evidence type="ECO:0000256" key="3">
    <source>
        <dbReference type="SAM" id="MobiDB-lite"/>
    </source>
</evidence>
<dbReference type="Proteomes" id="UP000239297">
    <property type="component" value="Unassembled WGS sequence"/>
</dbReference>
<dbReference type="InterPro" id="IPR002123">
    <property type="entry name" value="Plipid/glycerol_acylTrfase"/>
</dbReference>
<feature type="compositionally biased region" description="Basic and acidic residues" evidence="3">
    <location>
        <begin position="230"/>
        <end position="246"/>
    </location>
</feature>
<feature type="region of interest" description="Disordered" evidence="3">
    <location>
        <begin position="218"/>
        <end position="246"/>
    </location>
</feature>
<keyword evidence="1 6" id="KW-0808">Transferase</keyword>
<dbReference type="SUPFAM" id="SSF69593">
    <property type="entry name" value="Glycerol-3-phosphate (1)-acyltransferase"/>
    <property type="match status" value="1"/>
</dbReference>
<reference evidence="6 7" key="1">
    <citation type="journal article" date="2014" name="Int. J. Syst. Evol. Microbiol.">
        <title>Arthrobacter pityocampae sp. nov., isolated from Thaumetopoea pityocampa (Lep., Thaumetopoeidae).</title>
        <authorList>
            <person name="Ince I.A."/>
            <person name="Demirbag Z."/>
            <person name="Kati H."/>
        </authorList>
    </citation>
    <scope>NUCLEOTIDE SEQUENCE [LARGE SCALE GENOMIC DNA]</scope>
    <source>
        <strain evidence="6 7">Tp2</strain>
    </source>
</reference>
<evidence type="ECO:0000313" key="6">
    <source>
        <dbReference type="EMBL" id="PPB50088.1"/>
    </source>
</evidence>
<feature type="domain" description="Phospholipid/glycerol acyltransferase" evidence="5">
    <location>
        <begin position="38"/>
        <end position="169"/>
    </location>
</feature>
<name>A0A2S5IZU0_9MICC</name>
<feature type="signal peptide" evidence="4">
    <location>
        <begin position="1"/>
        <end position="26"/>
    </location>
</feature>
<dbReference type="SMART" id="SM00563">
    <property type="entry name" value="PlsC"/>
    <property type="match status" value="1"/>
</dbReference>
<evidence type="ECO:0000313" key="7">
    <source>
        <dbReference type="Proteomes" id="UP000239297"/>
    </source>
</evidence>
<dbReference type="PANTHER" id="PTHR10434">
    <property type="entry name" value="1-ACYL-SN-GLYCEROL-3-PHOSPHATE ACYLTRANSFERASE"/>
    <property type="match status" value="1"/>
</dbReference>
<organism evidence="6 7">
    <name type="scientific">Arthrobacter pityocampae</name>
    <dbReference type="NCBI Taxonomy" id="547334"/>
    <lineage>
        <taxon>Bacteria</taxon>
        <taxon>Bacillati</taxon>
        <taxon>Actinomycetota</taxon>
        <taxon>Actinomycetes</taxon>
        <taxon>Micrococcales</taxon>
        <taxon>Micrococcaceae</taxon>
        <taxon>Arthrobacter</taxon>
    </lineage>
</organism>
<evidence type="ECO:0000256" key="4">
    <source>
        <dbReference type="SAM" id="SignalP"/>
    </source>
</evidence>
<keyword evidence="7" id="KW-1185">Reference proteome</keyword>
<dbReference type="GO" id="GO:0006654">
    <property type="term" value="P:phosphatidic acid biosynthetic process"/>
    <property type="evidence" value="ECO:0007669"/>
    <property type="project" value="TreeGrafter"/>
</dbReference>
<proteinExistence type="predicted"/>
<accession>A0A2S5IZU0</accession>
<gene>
    <name evidence="6" type="ORF">C4K88_05290</name>
</gene>
<dbReference type="AlphaFoldDB" id="A0A2S5IZU0"/>
<evidence type="ECO:0000259" key="5">
    <source>
        <dbReference type="SMART" id="SM00563"/>
    </source>
</evidence>
<evidence type="ECO:0000256" key="1">
    <source>
        <dbReference type="ARBA" id="ARBA00022679"/>
    </source>
</evidence>
<dbReference type="PANTHER" id="PTHR10434:SF11">
    <property type="entry name" value="1-ACYL-SN-GLYCEROL-3-PHOSPHATE ACYLTRANSFERASE"/>
    <property type="match status" value="1"/>
</dbReference>